<reference evidence="2" key="1">
    <citation type="submission" date="2023-03" db="EMBL/GenBank/DDBJ databases">
        <title>Massive genome expansion in bonnet fungi (Mycena s.s.) driven by repeated elements and novel gene families across ecological guilds.</title>
        <authorList>
            <consortium name="Lawrence Berkeley National Laboratory"/>
            <person name="Harder C.B."/>
            <person name="Miyauchi S."/>
            <person name="Viragh M."/>
            <person name="Kuo A."/>
            <person name="Thoen E."/>
            <person name="Andreopoulos B."/>
            <person name="Lu D."/>
            <person name="Skrede I."/>
            <person name="Drula E."/>
            <person name="Henrissat B."/>
            <person name="Morin E."/>
            <person name="Kohler A."/>
            <person name="Barry K."/>
            <person name="LaButti K."/>
            <person name="Morin E."/>
            <person name="Salamov A."/>
            <person name="Lipzen A."/>
            <person name="Mereny Z."/>
            <person name="Hegedus B."/>
            <person name="Baldrian P."/>
            <person name="Stursova M."/>
            <person name="Weitz H."/>
            <person name="Taylor A."/>
            <person name="Grigoriev I.V."/>
            <person name="Nagy L.G."/>
            <person name="Martin F."/>
            <person name="Kauserud H."/>
        </authorList>
    </citation>
    <scope>NUCLEOTIDE SEQUENCE</scope>
    <source>
        <strain evidence="2">CBHHK182m</strain>
    </source>
</reference>
<accession>A0AAD7I280</accession>
<proteinExistence type="predicted"/>
<dbReference type="AlphaFoldDB" id="A0AAD7I280"/>
<gene>
    <name evidence="2" type="ORF">B0H16DRAFT_1770279</name>
</gene>
<feature type="region of interest" description="Disordered" evidence="1">
    <location>
        <begin position="26"/>
        <end position="46"/>
    </location>
</feature>
<feature type="compositionally biased region" description="Pro residues" evidence="1">
    <location>
        <begin position="59"/>
        <end position="75"/>
    </location>
</feature>
<organism evidence="2 3">
    <name type="scientific">Mycena metata</name>
    <dbReference type="NCBI Taxonomy" id="1033252"/>
    <lineage>
        <taxon>Eukaryota</taxon>
        <taxon>Fungi</taxon>
        <taxon>Dikarya</taxon>
        <taxon>Basidiomycota</taxon>
        <taxon>Agaricomycotina</taxon>
        <taxon>Agaricomycetes</taxon>
        <taxon>Agaricomycetidae</taxon>
        <taxon>Agaricales</taxon>
        <taxon>Marasmiineae</taxon>
        <taxon>Mycenaceae</taxon>
        <taxon>Mycena</taxon>
    </lineage>
</organism>
<dbReference type="Proteomes" id="UP001215598">
    <property type="component" value="Unassembled WGS sequence"/>
</dbReference>
<feature type="region of interest" description="Disordered" evidence="1">
    <location>
        <begin position="59"/>
        <end position="92"/>
    </location>
</feature>
<protein>
    <submittedName>
        <fullName evidence="2">Uncharacterized protein</fullName>
    </submittedName>
</protein>
<feature type="compositionally biased region" description="Low complexity" evidence="1">
    <location>
        <begin position="76"/>
        <end position="85"/>
    </location>
</feature>
<dbReference type="EMBL" id="JARKIB010000145">
    <property type="protein sequence ID" value="KAJ7732423.1"/>
    <property type="molecule type" value="Genomic_DNA"/>
</dbReference>
<evidence type="ECO:0000313" key="3">
    <source>
        <dbReference type="Proteomes" id="UP001215598"/>
    </source>
</evidence>
<evidence type="ECO:0000313" key="2">
    <source>
        <dbReference type="EMBL" id="KAJ7732423.1"/>
    </source>
</evidence>
<comment type="caution">
    <text evidence="2">The sequence shown here is derived from an EMBL/GenBank/DDBJ whole genome shotgun (WGS) entry which is preliminary data.</text>
</comment>
<keyword evidence="3" id="KW-1185">Reference proteome</keyword>
<evidence type="ECO:0000256" key="1">
    <source>
        <dbReference type="SAM" id="MobiDB-lite"/>
    </source>
</evidence>
<sequence>MSELCLPVLRAPCSVLRALLGFSKTTTPDEQKNANAKKKKTQNLAAPISNDSYFACCPPAPRSSPSSTPPYPYEYPSPSSSPSSSWCGRGPARLRSDAEAAGVAAGEKGFGGIWALGVGNNTKEEGGNDTKEGRIYVAFPGSKARRTYASTAVPSKTEATLFPFGEATSFPFGEGTQR</sequence>
<name>A0AAD7I280_9AGAR</name>